<dbReference type="PANTHER" id="PTHR31569">
    <property type="entry name" value="SWIM-TYPE DOMAIN-CONTAINING PROTEIN"/>
    <property type="match status" value="1"/>
</dbReference>
<evidence type="ECO:0000313" key="2">
    <source>
        <dbReference type="Proteomes" id="UP000008909"/>
    </source>
</evidence>
<dbReference type="InterPro" id="IPR052579">
    <property type="entry name" value="Zinc_finger_SWIM"/>
</dbReference>
<accession>G7YCA3</accession>
<dbReference type="PANTHER" id="PTHR31569:SF4">
    <property type="entry name" value="SWIM-TYPE DOMAIN-CONTAINING PROTEIN"/>
    <property type="match status" value="1"/>
</dbReference>
<sequence>MAINIPPVRPLHGHCQTNCTEATINRNPVKQKPSSPATSDDTNHCTSYRSGLQRSSTIESLLFSCYCSVASGASADSPARCTRCSTLNWPVALANRNWTPSAGCTPSPNWSESNCWRNTPSSPGKARSNDCCSVTHGASANSLARCTRCSALNWPATLANRNWTPSAGCTPPTNWSDSNCWRGTPSTLGTARSIDCCRPAKNIVEAQPGLILAVLNCLMASWRSVTKLVGEISNYATPIMSFTNVNSRMDHQAGLRFAEPVIDRTAPVAPHGVYRDELQYGRRSLICLFVKSKSGAILVHSFVLRVLDETKLPQNFNQYFPAFPKIIKSIIKQRTNHMPKTFTGLINNGWAIQCGWLFYSINFTVHGSGEDDNCRLYLIWVHLAVVTELYCYGCLKEKKWYTTSPFGVKVAQDIMHTTSEGAPGVVANLKGVSTPTNYDRTLLTCSLTFKSINPAFAKEKCTLFMLSMKNLGFIVDEHRYDQTRPTEESRRASGRFDLGKLISWFLESAVKARITDAKLHRPNPQASVATLRKPPNSMLRQKMKVKVFGGIPHQYNLTTCSQKMLRPRSLSRTRLLQMSGCLPPQDKFLYDRLPVNRRLTEDELSTCRALLKYGTPSCEMWQFVADEFGRIFTNQDIYNYRRKCRPVLPSRYKLYTFLVTEGMAIGRSVIIAFLESEQFVPMHKLFDLSKETMGEHSPFRTFVMDKLVAQLLGARVVFGCDVMLCYIHIRKAIRKHAPSANGRHICPRMARLGNAVQWVLLFIVLQTHRFRQDLQLLRQTDPRFVSYHTARWSYITRKWTVHAQSGMVHFGHVTNSLLENANGQLEDQVHHADTLEHAIQKVSRHAK</sequence>
<reference evidence="1" key="1">
    <citation type="journal article" date="2011" name="Genome Biol.">
        <title>The draft genome of the carcinogenic human liver fluke Clonorchis sinensis.</title>
        <authorList>
            <person name="Wang X."/>
            <person name="Chen W."/>
            <person name="Huang Y."/>
            <person name="Sun J."/>
            <person name="Men J."/>
            <person name="Liu H."/>
            <person name="Luo F."/>
            <person name="Guo L."/>
            <person name="Lv X."/>
            <person name="Deng C."/>
            <person name="Zhou C."/>
            <person name="Fan Y."/>
            <person name="Li X."/>
            <person name="Huang L."/>
            <person name="Hu Y."/>
            <person name="Liang C."/>
            <person name="Hu X."/>
            <person name="Xu J."/>
            <person name="Yu X."/>
        </authorList>
    </citation>
    <scope>NUCLEOTIDE SEQUENCE [LARGE SCALE GENOMIC DNA]</scope>
    <source>
        <strain evidence="1">Henan</strain>
    </source>
</reference>
<evidence type="ECO:0000313" key="1">
    <source>
        <dbReference type="EMBL" id="GAA50587.1"/>
    </source>
</evidence>
<proteinExistence type="predicted"/>
<evidence type="ECO:0008006" key="3">
    <source>
        <dbReference type="Google" id="ProtNLM"/>
    </source>
</evidence>
<dbReference type="AlphaFoldDB" id="G7YCA3"/>
<protein>
    <recommendedName>
        <fullName evidence="3">MULE transposase domain-containing protein</fullName>
    </recommendedName>
</protein>
<reference key="2">
    <citation type="submission" date="2011-10" db="EMBL/GenBank/DDBJ databases">
        <title>The genome and transcriptome sequence of Clonorchis sinensis provide insights into the carcinogenic liver fluke.</title>
        <authorList>
            <person name="Wang X."/>
            <person name="Huang Y."/>
            <person name="Chen W."/>
            <person name="Liu H."/>
            <person name="Guo L."/>
            <person name="Chen Y."/>
            <person name="Luo F."/>
            <person name="Zhou W."/>
            <person name="Sun J."/>
            <person name="Mao Q."/>
            <person name="Liang P."/>
            <person name="Zhou C."/>
            <person name="Tian Y."/>
            <person name="Men J."/>
            <person name="Lv X."/>
            <person name="Huang L."/>
            <person name="Zhou J."/>
            <person name="Hu Y."/>
            <person name="Li R."/>
            <person name="Zhang F."/>
            <person name="Lei H."/>
            <person name="Li X."/>
            <person name="Hu X."/>
            <person name="Liang C."/>
            <person name="Xu J."/>
            <person name="Wu Z."/>
            <person name="Yu X."/>
        </authorList>
    </citation>
    <scope>NUCLEOTIDE SEQUENCE</scope>
    <source>
        <strain>Henan</strain>
    </source>
</reference>
<gene>
    <name evidence="1" type="ORF">CLF_104765</name>
</gene>
<dbReference type="EMBL" id="DF143059">
    <property type="protein sequence ID" value="GAA50587.1"/>
    <property type="molecule type" value="Genomic_DNA"/>
</dbReference>
<dbReference type="Proteomes" id="UP000008909">
    <property type="component" value="Unassembled WGS sequence"/>
</dbReference>
<keyword evidence="2" id="KW-1185">Reference proteome</keyword>
<name>G7YCA3_CLOSI</name>
<organism evidence="1 2">
    <name type="scientific">Clonorchis sinensis</name>
    <name type="common">Chinese liver fluke</name>
    <dbReference type="NCBI Taxonomy" id="79923"/>
    <lineage>
        <taxon>Eukaryota</taxon>
        <taxon>Metazoa</taxon>
        <taxon>Spiralia</taxon>
        <taxon>Lophotrochozoa</taxon>
        <taxon>Platyhelminthes</taxon>
        <taxon>Trematoda</taxon>
        <taxon>Digenea</taxon>
        <taxon>Opisthorchiida</taxon>
        <taxon>Opisthorchiata</taxon>
        <taxon>Opisthorchiidae</taxon>
        <taxon>Clonorchis</taxon>
    </lineage>
</organism>